<keyword evidence="13" id="KW-1185">Reference proteome</keyword>
<evidence type="ECO:0000259" key="11">
    <source>
        <dbReference type="Pfam" id="PF02540"/>
    </source>
</evidence>
<dbReference type="GO" id="GO:0046872">
    <property type="term" value="F:metal ion binding"/>
    <property type="evidence" value="ECO:0007669"/>
    <property type="project" value="UniProtKB-KW"/>
</dbReference>
<feature type="binding site" evidence="8">
    <location>
        <position position="194"/>
    </location>
    <ligand>
        <name>ATP</name>
        <dbReference type="ChEBI" id="CHEBI:30616"/>
    </ligand>
</feature>
<protein>
    <recommendedName>
        <fullName evidence="8 10">NH(3)-dependent NAD(+) synthetase</fullName>
        <ecNumber evidence="8 10">6.3.1.5</ecNumber>
    </recommendedName>
</protein>
<dbReference type="GO" id="GO:0008795">
    <property type="term" value="F:NAD+ synthase activity"/>
    <property type="evidence" value="ECO:0007669"/>
    <property type="project" value="UniProtKB-UniRule"/>
</dbReference>
<dbReference type="PANTHER" id="PTHR23090:SF7">
    <property type="entry name" value="NH(3)-DEPENDENT NAD(+) SYNTHETASE"/>
    <property type="match status" value="1"/>
</dbReference>
<evidence type="ECO:0000256" key="10">
    <source>
        <dbReference type="RuleBase" id="RU003812"/>
    </source>
</evidence>
<dbReference type="RefSeq" id="WP_176301855.1">
    <property type="nucleotide sequence ID" value="NZ_JABWCV010000001.1"/>
</dbReference>
<dbReference type="Gene3D" id="3.40.50.620">
    <property type="entry name" value="HUPs"/>
    <property type="match status" value="1"/>
</dbReference>
<dbReference type="CDD" id="cd00553">
    <property type="entry name" value="NAD_synthase"/>
    <property type="match status" value="1"/>
</dbReference>
<dbReference type="NCBIfam" id="TIGR00552">
    <property type="entry name" value="nadE"/>
    <property type="match status" value="1"/>
</dbReference>
<comment type="pathway">
    <text evidence="8">Cofactor biosynthesis; NAD(+) biosynthesis; NAD(+) from deamido-NAD(+) (ammonia route): step 1/1.</text>
</comment>
<evidence type="ECO:0000313" key="12">
    <source>
        <dbReference type="EMBL" id="NVF12579.1"/>
    </source>
</evidence>
<dbReference type="SUPFAM" id="SSF52402">
    <property type="entry name" value="Adenine nucleotide alpha hydrolases-like"/>
    <property type="match status" value="1"/>
</dbReference>
<feature type="domain" description="NAD/GMP synthase" evidence="11">
    <location>
        <begin position="26"/>
        <end position="270"/>
    </location>
</feature>
<dbReference type="GO" id="GO:0005737">
    <property type="term" value="C:cytoplasm"/>
    <property type="evidence" value="ECO:0007669"/>
    <property type="project" value="InterPro"/>
</dbReference>
<dbReference type="InterPro" id="IPR014729">
    <property type="entry name" value="Rossmann-like_a/b/a_fold"/>
</dbReference>
<dbReference type="GO" id="GO:0005524">
    <property type="term" value="F:ATP binding"/>
    <property type="evidence" value="ECO:0007669"/>
    <property type="project" value="UniProtKB-UniRule"/>
</dbReference>
<dbReference type="AlphaFoldDB" id="A0A7Y6R9N5"/>
<dbReference type="GO" id="GO:0003952">
    <property type="term" value="F:NAD+ synthase (glutamine-hydrolyzing) activity"/>
    <property type="evidence" value="ECO:0007669"/>
    <property type="project" value="InterPro"/>
</dbReference>
<evidence type="ECO:0000256" key="3">
    <source>
        <dbReference type="ARBA" id="ARBA00022723"/>
    </source>
</evidence>
<dbReference type="GO" id="GO:0004359">
    <property type="term" value="F:glutaminase activity"/>
    <property type="evidence" value="ECO:0007669"/>
    <property type="project" value="InterPro"/>
</dbReference>
<evidence type="ECO:0000313" key="13">
    <source>
        <dbReference type="Proteomes" id="UP000589984"/>
    </source>
</evidence>
<keyword evidence="2 8" id="KW-0436">Ligase</keyword>
<feature type="binding site" description="in other chain" evidence="8">
    <location>
        <position position="178"/>
    </location>
    <ligand>
        <name>deamido-NAD(+)</name>
        <dbReference type="ChEBI" id="CHEBI:58437"/>
        <note>ligand shared between two neighboring subunits</note>
    </ligand>
</feature>
<dbReference type="UniPathway" id="UPA00253">
    <property type="reaction ID" value="UER00333"/>
</dbReference>
<evidence type="ECO:0000256" key="5">
    <source>
        <dbReference type="ARBA" id="ARBA00022840"/>
    </source>
</evidence>
<feature type="binding site" evidence="8">
    <location>
        <position position="216"/>
    </location>
    <ligand>
        <name>ATP</name>
        <dbReference type="ChEBI" id="CHEBI:30616"/>
    </ligand>
</feature>
<evidence type="ECO:0000256" key="2">
    <source>
        <dbReference type="ARBA" id="ARBA00022598"/>
    </source>
</evidence>
<evidence type="ECO:0000256" key="9">
    <source>
        <dbReference type="RuleBase" id="RU003811"/>
    </source>
</evidence>
<organism evidence="12 13">
    <name type="scientific">Vreelandella maris</name>
    <dbReference type="NCBI Taxonomy" id="2729617"/>
    <lineage>
        <taxon>Bacteria</taxon>
        <taxon>Pseudomonadati</taxon>
        <taxon>Pseudomonadota</taxon>
        <taxon>Gammaproteobacteria</taxon>
        <taxon>Oceanospirillales</taxon>
        <taxon>Halomonadaceae</taxon>
        <taxon>Vreelandella</taxon>
    </lineage>
</organism>
<keyword evidence="6 8" id="KW-0460">Magnesium</keyword>
<feature type="binding site" evidence="8">
    <location>
        <position position="165"/>
    </location>
    <ligand>
        <name>ATP</name>
        <dbReference type="ChEBI" id="CHEBI:30616"/>
    </ligand>
</feature>
<keyword evidence="5 8" id="KW-0067">ATP-binding</keyword>
<feature type="binding site" description="in other chain" evidence="8">
    <location>
        <begin position="265"/>
        <end position="266"/>
    </location>
    <ligand>
        <name>deamido-NAD(+)</name>
        <dbReference type="ChEBI" id="CHEBI:58437"/>
        <note>ligand shared between two neighboring subunits</note>
    </ligand>
</feature>
<dbReference type="GO" id="GO:0009435">
    <property type="term" value="P:NAD+ biosynthetic process"/>
    <property type="evidence" value="ECO:0007669"/>
    <property type="project" value="UniProtKB-UniRule"/>
</dbReference>
<keyword evidence="7 8" id="KW-0520">NAD</keyword>
<dbReference type="HAMAP" id="MF_00193">
    <property type="entry name" value="NadE_ammonia_dep"/>
    <property type="match status" value="1"/>
</dbReference>
<dbReference type="Pfam" id="PF02540">
    <property type="entry name" value="NAD_synthase"/>
    <property type="match status" value="1"/>
</dbReference>
<sequence length="273" mass="29582">MTNQVTQQRIQADLQVKASIEPQYEIEARVDFLCSQMIETGQHALVLGISGGVDSTVAGRLAQLAVEKAREKGVEARFYAIRLPYGEQKDEDHAQQALTFITPDEVLDINVKPASDVLLASLEEGGLTFQDAAQRDFVLGNIKARQRMVAQYAVAGAKSGLVVGTDQAAEALMGFFTKYGDGACDLVPLTGLTKGQVREVGAALGAPVILVEKQPTADLESLKPQLADEEALGVTYTEIDAFLTGQQVSEQAYTTITNTYQRTDHKRQLPRTP</sequence>
<dbReference type="Proteomes" id="UP000589984">
    <property type="component" value="Unassembled WGS sequence"/>
</dbReference>
<gene>
    <name evidence="8 12" type="primary">nadE</name>
    <name evidence="12" type="ORF">HUO07_00095</name>
</gene>
<dbReference type="InterPro" id="IPR022926">
    <property type="entry name" value="NH(3)-dep_NAD(+)_synth"/>
</dbReference>
<comment type="caution">
    <text evidence="12">The sequence shown here is derived from an EMBL/GenBank/DDBJ whole genome shotgun (WGS) entry which is preliminary data.</text>
</comment>
<evidence type="ECO:0000256" key="7">
    <source>
        <dbReference type="ARBA" id="ARBA00023027"/>
    </source>
</evidence>
<dbReference type="InterPro" id="IPR003694">
    <property type="entry name" value="NAD_synthase"/>
</dbReference>
<evidence type="ECO:0000256" key="6">
    <source>
        <dbReference type="ARBA" id="ARBA00022842"/>
    </source>
</evidence>
<reference evidence="12 13" key="1">
    <citation type="submission" date="2020-06" db="EMBL/GenBank/DDBJ databases">
        <title>Halomonas sp. QX-1 draft genome sequence.</title>
        <authorList>
            <person name="Qiu X."/>
        </authorList>
    </citation>
    <scope>NUCLEOTIDE SEQUENCE [LARGE SCALE GENOMIC DNA]</scope>
    <source>
        <strain evidence="12 13">QX-1</strain>
    </source>
</reference>
<name>A0A7Y6R9N5_9GAMM</name>
<comment type="catalytic activity">
    <reaction evidence="8 10">
        <text>deamido-NAD(+) + NH4(+) + ATP = AMP + diphosphate + NAD(+) + H(+)</text>
        <dbReference type="Rhea" id="RHEA:21188"/>
        <dbReference type="ChEBI" id="CHEBI:15378"/>
        <dbReference type="ChEBI" id="CHEBI:28938"/>
        <dbReference type="ChEBI" id="CHEBI:30616"/>
        <dbReference type="ChEBI" id="CHEBI:33019"/>
        <dbReference type="ChEBI" id="CHEBI:57540"/>
        <dbReference type="ChEBI" id="CHEBI:58437"/>
        <dbReference type="ChEBI" id="CHEBI:456215"/>
        <dbReference type="EC" id="6.3.1.5"/>
    </reaction>
</comment>
<evidence type="ECO:0000256" key="1">
    <source>
        <dbReference type="ARBA" id="ARBA00005859"/>
    </source>
</evidence>
<comment type="similarity">
    <text evidence="1 8 9">Belongs to the NAD synthetase family.</text>
</comment>
<dbReference type="EC" id="6.3.1.5" evidence="8 10"/>
<feature type="binding site" evidence="8">
    <location>
        <position position="170"/>
    </location>
    <ligand>
        <name>Mg(2+)</name>
        <dbReference type="ChEBI" id="CHEBI:18420"/>
    </ligand>
</feature>
<accession>A0A7Y6R9N5</accession>
<dbReference type="EMBL" id="JABWCV010000001">
    <property type="protein sequence ID" value="NVF12579.1"/>
    <property type="molecule type" value="Genomic_DNA"/>
</dbReference>
<feature type="binding site" evidence="8">
    <location>
        <begin position="48"/>
        <end position="55"/>
    </location>
    <ligand>
        <name>ATP</name>
        <dbReference type="ChEBI" id="CHEBI:30616"/>
    </ligand>
</feature>
<keyword evidence="3 8" id="KW-0479">Metal-binding</keyword>
<feature type="binding site" description="in other chain" evidence="8">
    <location>
        <position position="145"/>
    </location>
    <ligand>
        <name>deamido-NAD(+)</name>
        <dbReference type="ChEBI" id="CHEBI:58437"/>
        <note>ligand shared between two neighboring subunits</note>
    </ligand>
</feature>
<dbReference type="PANTHER" id="PTHR23090">
    <property type="entry name" value="NH 3 /GLUTAMINE-DEPENDENT NAD + SYNTHETASE"/>
    <property type="match status" value="1"/>
</dbReference>
<dbReference type="NCBIfam" id="NF001979">
    <property type="entry name" value="PRK00768.1"/>
    <property type="match status" value="1"/>
</dbReference>
<comment type="function">
    <text evidence="8">Catalyzes the ATP-dependent amidation of deamido-NAD to form NAD. Uses ammonia as a nitrogen source.</text>
</comment>
<evidence type="ECO:0000256" key="8">
    <source>
        <dbReference type="HAMAP-Rule" id="MF_00193"/>
    </source>
</evidence>
<dbReference type="InterPro" id="IPR022310">
    <property type="entry name" value="NAD/GMP_synthase"/>
</dbReference>
<proteinExistence type="inferred from homology"/>
<keyword evidence="4 8" id="KW-0547">Nucleotide-binding</keyword>
<feature type="binding site" evidence="8">
    <location>
        <position position="185"/>
    </location>
    <ligand>
        <name>deamido-NAD(+)</name>
        <dbReference type="ChEBI" id="CHEBI:58437"/>
        <note>ligand shared between two neighboring subunits</note>
    </ligand>
</feature>
<comment type="subunit">
    <text evidence="8">Homodimer.</text>
</comment>
<evidence type="ECO:0000256" key="4">
    <source>
        <dbReference type="ARBA" id="ARBA00022741"/>
    </source>
</evidence>
<feature type="binding site" evidence="8">
    <location>
        <position position="54"/>
    </location>
    <ligand>
        <name>Mg(2+)</name>
        <dbReference type="ChEBI" id="CHEBI:18420"/>
    </ligand>
</feature>